<organism evidence="2 3">
    <name type="scientific">Xanthomonas sacchari</name>
    <dbReference type="NCBI Taxonomy" id="56458"/>
    <lineage>
        <taxon>Bacteria</taxon>
        <taxon>Pseudomonadati</taxon>
        <taxon>Pseudomonadota</taxon>
        <taxon>Gammaproteobacteria</taxon>
        <taxon>Lysobacterales</taxon>
        <taxon>Lysobacteraceae</taxon>
        <taxon>Xanthomonas</taxon>
    </lineage>
</organism>
<keyword evidence="1" id="KW-0732">Signal</keyword>
<dbReference type="PROSITE" id="PS51257">
    <property type="entry name" value="PROKAR_LIPOPROTEIN"/>
    <property type="match status" value="1"/>
</dbReference>
<reference evidence="2" key="1">
    <citation type="submission" date="2022-06" db="EMBL/GenBank/DDBJ databases">
        <title>Dynamics of rice microbiomes reveals core vertical transmitted seed endophytes.</title>
        <authorList>
            <person name="Liao K."/>
            <person name="Zhang X."/>
        </authorList>
    </citation>
    <scope>NUCLEOTIDE SEQUENCE</scope>
    <source>
        <strain evidence="2">JR3-14</strain>
    </source>
</reference>
<evidence type="ECO:0000313" key="3">
    <source>
        <dbReference type="Proteomes" id="UP001164392"/>
    </source>
</evidence>
<evidence type="ECO:0000313" key="2">
    <source>
        <dbReference type="EMBL" id="UYK88010.1"/>
    </source>
</evidence>
<gene>
    <name evidence="2" type="ORF">NG824_16240</name>
</gene>
<dbReference type="Proteomes" id="UP001164392">
    <property type="component" value="Chromosome"/>
</dbReference>
<accession>A0AA46ST52</accession>
<dbReference type="RefSeq" id="WP_267092762.1">
    <property type="nucleotide sequence ID" value="NZ_CP099534.1"/>
</dbReference>
<proteinExistence type="predicted"/>
<sequence length="165" mass="18276">MNGIRQSMLPLLAVLVLACGAAQARQAQQAQPAYVDAMDYPAPGEGWEAFSDLEQRLAHDFDQLCGDTFCEGDYSDYRPLRYRCSVRQRDGVIGECIWSFGASEASIDADTGRVVVDARLWHCRTPLQPHTRLHALYAALSGERPLFAPLPHSEHSINDGLIDCL</sequence>
<feature type="signal peptide" evidence="1">
    <location>
        <begin position="1"/>
        <end position="24"/>
    </location>
</feature>
<feature type="chain" id="PRO_5041463698" evidence="1">
    <location>
        <begin position="25"/>
        <end position="165"/>
    </location>
</feature>
<name>A0AA46ST52_9XANT</name>
<protein>
    <submittedName>
        <fullName evidence="2">Uncharacterized protein</fullName>
    </submittedName>
</protein>
<evidence type="ECO:0000256" key="1">
    <source>
        <dbReference type="SAM" id="SignalP"/>
    </source>
</evidence>
<dbReference type="EMBL" id="CP099534">
    <property type="protein sequence ID" value="UYK88010.1"/>
    <property type="molecule type" value="Genomic_DNA"/>
</dbReference>
<dbReference type="AlphaFoldDB" id="A0AA46ST52"/>